<dbReference type="PRINTS" id="PR00786">
    <property type="entry name" value="NEPRILYSIN"/>
</dbReference>
<evidence type="ECO:0000256" key="4">
    <source>
        <dbReference type="ARBA" id="ARBA00022801"/>
    </source>
</evidence>
<dbReference type="Proteomes" id="UP001217089">
    <property type="component" value="Unassembled WGS sequence"/>
</dbReference>
<accession>A0ABQ9E0D4</accession>
<organism evidence="10 11">
    <name type="scientific">Tegillarca granosa</name>
    <name type="common">Malaysian cockle</name>
    <name type="synonym">Anadara granosa</name>
    <dbReference type="NCBI Taxonomy" id="220873"/>
    <lineage>
        <taxon>Eukaryota</taxon>
        <taxon>Metazoa</taxon>
        <taxon>Spiralia</taxon>
        <taxon>Lophotrochozoa</taxon>
        <taxon>Mollusca</taxon>
        <taxon>Bivalvia</taxon>
        <taxon>Autobranchia</taxon>
        <taxon>Pteriomorphia</taxon>
        <taxon>Arcoida</taxon>
        <taxon>Arcoidea</taxon>
        <taxon>Arcidae</taxon>
        <taxon>Tegillarca</taxon>
    </lineage>
</organism>
<keyword evidence="6" id="KW-0482">Metalloprotease</keyword>
<keyword evidence="4" id="KW-0378">Hydrolase</keyword>
<dbReference type="Gene3D" id="1.10.1380.10">
    <property type="entry name" value="Neutral endopeptidase , domain2"/>
    <property type="match status" value="1"/>
</dbReference>
<dbReference type="InterPro" id="IPR008753">
    <property type="entry name" value="Peptidase_M13_N"/>
</dbReference>
<keyword evidence="11" id="KW-1185">Reference proteome</keyword>
<comment type="caution">
    <text evidence="10">The sequence shown here is derived from an EMBL/GenBank/DDBJ whole genome shotgun (WGS) entry which is preliminary data.</text>
</comment>
<keyword evidence="5" id="KW-0862">Zinc</keyword>
<proteinExistence type="predicted"/>
<comment type="cofactor">
    <cofactor evidence="1">
        <name>Zn(2+)</name>
        <dbReference type="ChEBI" id="CHEBI:29105"/>
    </cofactor>
</comment>
<dbReference type="Pfam" id="PF05649">
    <property type="entry name" value="Peptidase_M13_N"/>
    <property type="match status" value="2"/>
</dbReference>
<dbReference type="InterPro" id="IPR024079">
    <property type="entry name" value="MetalloPept_cat_dom_sf"/>
</dbReference>
<keyword evidence="7" id="KW-1133">Transmembrane helix</keyword>
<evidence type="ECO:0000259" key="9">
    <source>
        <dbReference type="Pfam" id="PF05649"/>
    </source>
</evidence>
<evidence type="ECO:0000313" key="11">
    <source>
        <dbReference type="Proteomes" id="UP001217089"/>
    </source>
</evidence>
<keyword evidence="7" id="KW-0812">Transmembrane</keyword>
<dbReference type="SUPFAM" id="SSF55486">
    <property type="entry name" value="Metalloproteases ('zincins'), catalytic domain"/>
    <property type="match status" value="1"/>
</dbReference>
<feature type="domain" description="Peptidase M13 N-terminal" evidence="9">
    <location>
        <begin position="146"/>
        <end position="258"/>
    </location>
</feature>
<protein>
    <submittedName>
        <fullName evidence="10">Uncharacterized protein</fullName>
    </submittedName>
</protein>
<dbReference type="InterPro" id="IPR000718">
    <property type="entry name" value="Peptidase_M13"/>
</dbReference>
<evidence type="ECO:0000259" key="8">
    <source>
        <dbReference type="Pfam" id="PF01431"/>
    </source>
</evidence>
<sequence>MINETNIAKMVTGVTKGKYLMSKSDFSIARCFKKFFVELYENKPITMTEPYAQFDKSNDKAPIVTFDDVKVRLRNFRLLEIILAITTFVAVVICVILAGILASKSGNVENNAPSSSALTGSNICVEAPCLKSAGHALQNMNTSVDPCNNFYKYACGNFPRFNPVDSEMTSNTVYHTLYHENEEKLKRILESPVERDQKWSFEKKLKDLFSSCTNTYYKERAKGSPFINQVLPKIGGWYVLNTMNPNTWDFNDALRKTHVDLWTRTAFFTTRYRNDLKMYMRRVATFLVRDSNITIANNTEQQRIETFVNDTFEVESRLANITAETVPTTDPHADEMRLTLVQLTEKVNNVIDFTAFLKYMFNTAGVNDNTKVVLMEHDWLPRVANEINALGENKTRMLNNYLVWRLAYRYAQEMSWEYVHANREFYVDLYGRPNFLGTWLYCFYYMDRNLGDALGSLYVKDHFADKNKDKLRKSSDKMGYPDFMVDESKMDARYEKLNIDNIDYFTNVLQINQFERADWNNLLVKREDRSEWAFHTYDTFMSYANYWNEMIVPAGLLQFPIYDYTLPHYWNFGSIGSLIGHYYIHGIDKFGEFKNWWSNYTNLNYEKARKCVEIHYTNKTMGPYTVPGNTEPVTTNCFNRNDNTAYFNALRGRVSEDLRTNSVVSQIQDFSTAFNCPKGSPMNAEQKCNLF</sequence>
<dbReference type="PANTHER" id="PTHR11733">
    <property type="entry name" value="ZINC METALLOPROTEASE FAMILY M13 NEPRILYSIN-RELATED"/>
    <property type="match status" value="1"/>
</dbReference>
<keyword evidence="7" id="KW-0472">Membrane</keyword>
<dbReference type="InterPro" id="IPR018497">
    <property type="entry name" value="Peptidase_M13_C"/>
</dbReference>
<dbReference type="PROSITE" id="PS51885">
    <property type="entry name" value="NEPRILYSIN"/>
    <property type="match status" value="1"/>
</dbReference>
<gene>
    <name evidence="10" type="ORF">KUTeg_022685</name>
</gene>
<evidence type="ECO:0000256" key="3">
    <source>
        <dbReference type="ARBA" id="ARBA00022723"/>
    </source>
</evidence>
<keyword evidence="3" id="KW-0479">Metal-binding</keyword>
<feature type="domain" description="Peptidase M13 C-terminal" evidence="8">
    <location>
        <begin position="544"/>
        <end position="619"/>
    </location>
</feature>
<dbReference type="Gene3D" id="3.40.390.10">
    <property type="entry name" value="Collagenase (Catalytic Domain)"/>
    <property type="match status" value="1"/>
</dbReference>
<feature type="transmembrane region" description="Helical" evidence="7">
    <location>
        <begin position="78"/>
        <end position="102"/>
    </location>
</feature>
<evidence type="ECO:0000256" key="6">
    <source>
        <dbReference type="ARBA" id="ARBA00023049"/>
    </source>
</evidence>
<evidence type="ECO:0000256" key="7">
    <source>
        <dbReference type="SAM" id="Phobius"/>
    </source>
</evidence>
<feature type="domain" description="Peptidase M13 C-terminal" evidence="8">
    <location>
        <begin position="642"/>
        <end position="690"/>
    </location>
</feature>
<evidence type="ECO:0000256" key="5">
    <source>
        <dbReference type="ARBA" id="ARBA00022833"/>
    </source>
</evidence>
<reference evidence="10 11" key="1">
    <citation type="submission" date="2022-12" db="EMBL/GenBank/DDBJ databases">
        <title>Chromosome-level genome of Tegillarca granosa.</title>
        <authorList>
            <person name="Kim J."/>
        </authorList>
    </citation>
    <scope>NUCLEOTIDE SEQUENCE [LARGE SCALE GENOMIC DNA]</scope>
    <source>
        <strain evidence="10">Teg-2019</strain>
        <tissue evidence="10">Adductor muscle</tissue>
    </source>
</reference>
<dbReference type="EMBL" id="JARBDR010000921">
    <property type="protein sequence ID" value="KAJ8298625.1"/>
    <property type="molecule type" value="Genomic_DNA"/>
</dbReference>
<evidence type="ECO:0000313" key="10">
    <source>
        <dbReference type="EMBL" id="KAJ8298625.1"/>
    </source>
</evidence>
<evidence type="ECO:0000256" key="1">
    <source>
        <dbReference type="ARBA" id="ARBA00001947"/>
    </source>
</evidence>
<dbReference type="InterPro" id="IPR042089">
    <property type="entry name" value="Peptidase_M13_dom_2"/>
</dbReference>
<evidence type="ECO:0000256" key="2">
    <source>
        <dbReference type="ARBA" id="ARBA00022670"/>
    </source>
</evidence>
<name>A0ABQ9E0D4_TEGGR</name>
<dbReference type="Pfam" id="PF01431">
    <property type="entry name" value="Peptidase_M13"/>
    <property type="match status" value="2"/>
</dbReference>
<dbReference type="CDD" id="cd08662">
    <property type="entry name" value="M13"/>
    <property type="match status" value="1"/>
</dbReference>
<keyword evidence="2" id="KW-0645">Protease</keyword>
<feature type="domain" description="Peptidase M13 N-terminal" evidence="9">
    <location>
        <begin position="270"/>
        <end position="472"/>
    </location>
</feature>
<dbReference type="PANTHER" id="PTHR11733:SF195">
    <property type="entry name" value="ENDOTHELIN-CONVERTING ENZYME-LIKE 1"/>
    <property type="match status" value="1"/>
</dbReference>